<evidence type="ECO:0000313" key="1">
    <source>
        <dbReference type="EMBL" id="MDO7843438.1"/>
    </source>
</evidence>
<protein>
    <submittedName>
        <fullName evidence="1">YfjI family protein</fullName>
    </submittedName>
</protein>
<name>A0ABT9A1L0_9SPHN</name>
<evidence type="ECO:0000313" key="2">
    <source>
        <dbReference type="Proteomes" id="UP001176468"/>
    </source>
</evidence>
<dbReference type="EMBL" id="JAUQSZ010000009">
    <property type="protein sequence ID" value="MDO7843438.1"/>
    <property type="molecule type" value="Genomic_DNA"/>
</dbReference>
<organism evidence="1 2">
    <name type="scientific">Sphingomonas immobilis</name>
    <dbReference type="NCBI Taxonomy" id="3063997"/>
    <lineage>
        <taxon>Bacteria</taxon>
        <taxon>Pseudomonadati</taxon>
        <taxon>Pseudomonadota</taxon>
        <taxon>Alphaproteobacteria</taxon>
        <taxon>Sphingomonadales</taxon>
        <taxon>Sphingomonadaceae</taxon>
        <taxon>Sphingomonas</taxon>
    </lineage>
</organism>
<proteinExistence type="predicted"/>
<accession>A0ABT9A1L0</accession>
<gene>
    <name evidence="1" type="ORF">Q5H94_13970</name>
</gene>
<reference evidence="1" key="1">
    <citation type="submission" date="2023-07" db="EMBL/GenBank/DDBJ databases">
        <authorList>
            <person name="Kim M.K."/>
        </authorList>
    </citation>
    <scope>NUCLEOTIDE SEQUENCE</scope>
    <source>
        <strain evidence="1">CA1-15</strain>
    </source>
</reference>
<dbReference type="Proteomes" id="UP001176468">
    <property type="component" value="Unassembled WGS sequence"/>
</dbReference>
<sequence length="511" mass="55475">MSGMFDDRYEEAAREVSVPQPLGIQAVVTDATEFPIAALSATLGKAILAISEMAQVPVSLAAQSVLAAAALAAQPYINVETITGQSRPVSLFFFTIAASGDRKSTSDQFAIDPVKRREELLAVDYQRASLSYSIAEAAYKAATQKAKAGANKTRDDIRKCLEDCGTPPQPPVQPLLTADEPTGPGLQRLFAEAMPALGLFSDEGATFLGGWSMQEENQAATGGMLSKLWDGSPIKRIRADKENATTILYGRRLSLHLMVQPDIANSLLGNKAVRNQGLLSRILVAAPKSLKGSRFWKEPSDDARANLDRYQKKLALHLERPFAYREETSRALDLDLIVLQPEARTKLIAFSDHCEKLLGPGGKYEQIADFASKMTENATRLAAVIAWFESSSTLLREGLSERAVNAGIALVEFYAEEAARLYGTPALDDDDANAATLIEWVRKREFTAIGLRFLNRRGPTQVRSASVLKRAIQILVEHGHLVAIKGGATLELEGGPKFYAEAFTVVPVDVA</sequence>
<dbReference type="InterPro" id="IPR025048">
    <property type="entry name" value="DUF3987"/>
</dbReference>
<keyword evidence="2" id="KW-1185">Reference proteome</keyword>
<dbReference type="RefSeq" id="WP_304561890.1">
    <property type="nucleotide sequence ID" value="NZ_JAUQSZ010000009.1"/>
</dbReference>
<comment type="caution">
    <text evidence="1">The sequence shown here is derived from an EMBL/GenBank/DDBJ whole genome shotgun (WGS) entry which is preliminary data.</text>
</comment>
<dbReference type="Pfam" id="PF13148">
    <property type="entry name" value="DUF3987"/>
    <property type="match status" value="1"/>
</dbReference>